<proteinExistence type="predicted"/>
<sequence length="237" mass="25078">MSSTTNSDSVKRTAPIPISVSRHSRHRSSSGSDSSTDESSSSNSPNSSPLRTPLSLNPSNITTVSPTSSPILSYFMSQSPTKSPGAAAVTFPFRRGFNGGAPPVIEDDDEAQDNRNHHSAHARRASTAYAGRFNQPPTGTLPEAHQERGSGLLRRLSLGSALRPPIPQPPTLAINTKRPTTPPSTPMVPSNTPATPLAPRARTRKVRAATLGPGAPPRRAPSPMGERILKGHFDGFN</sequence>
<feature type="compositionally biased region" description="Low complexity" evidence="1">
    <location>
        <begin position="149"/>
        <end position="160"/>
    </location>
</feature>
<dbReference type="InParanoid" id="A0A067Q0L2"/>
<dbReference type="AlphaFoldDB" id="A0A067Q0L2"/>
<evidence type="ECO:0000313" key="2">
    <source>
        <dbReference type="EMBL" id="KDQ57022.1"/>
    </source>
</evidence>
<feature type="compositionally biased region" description="Basic and acidic residues" evidence="1">
    <location>
        <begin position="227"/>
        <end position="237"/>
    </location>
</feature>
<evidence type="ECO:0000313" key="3">
    <source>
        <dbReference type="Proteomes" id="UP000027265"/>
    </source>
</evidence>
<dbReference type="HOGENOM" id="CLU_1294783_0_0_1"/>
<dbReference type="OrthoDB" id="2554033at2759"/>
<organism evidence="2 3">
    <name type="scientific">Jaapia argillacea MUCL 33604</name>
    <dbReference type="NCBI Taxonomy" id="933084"/>
    <lineage>
        <taxon>Eukaryota</taxon>
        <taxon>Fungi</taxon>
        <taxon>Dikarya</taxon>
        <taxon>Basidiomycota</taxon>
        <taxon>Agaricomycotina</taxon>
        <taxon>Agaricomycetes</taxon>
        <taxon>Agaricomycetidae</taxon>
        <taxon>Jaapiales</taxon>
        <taxon>Jaapiaceae</taxon>
        <taxon>Jaapia</taxon>
    </lineage>
</organism>
<protein>
    <submittedName>
        <fullName evidence="2">Uncharacterized protein</fullName>
    </submittedName>
</protein>
<dbReference type="EMBL" id="KL197720">
    <property type="protein sequence ID" value="KDQ57022.1"/>
    <property type="molecule type" value="Genomic_DNA"/>
</dbReference>
<gene>
    <name evidence="2" type="ORF">JAAARDRAFT_194206</name>
</gene>
<feature type="compositionally biased region" description="Low complexity" evidence="1">
    <location>
        <begin position="29"/>
        <end position="60"/>
    </location>
</feature>
<feature type="compositionally biased region" description="Polar residues" evidence="1">
    <location>
        <begin position="61"/>
        <end position="82"/>
    </location>
</feature>
<keyword evidence="3" id="KW-1185">Reference proteome</keyword>
<reference evidence="3" key="1">
    <citation type="journal article" date="2014" name="Proc. Natl. Acad. Sci. U.S.A.">
        <title>Extensive sampling of basidiomycete genomes demonstrates inadequacy of the white-rot/brown-rot paradigm for wood decay fungi.</title>
        <authorList>
            <person name="Riley R."/>
            <person name="Salamov A.A."/>
            <person name="Brown D.W."/>
            <person name="Nagy L.G."/>
            <person name="Floudas D."/>
            <person name="Held B.W."/>
            <person name="Levasseur A."/>
            <person name="Lombard V."/>
            <person name="Morin E."/>
            <person name="Otillar R."/>
            <person name="Lindquist E.A."/>
            <person name="Sun H."/>
            <person name="LaButti K.M."/>
            <person name="Schmutz J."/>
            <person name="Jabbour D."/>
            <person name="Luo H."/>
            <person name="Baker S.E."/>
            <person name="Pisabarro A.G."/>
            <person name="Walton J.D."/>
            <person name="Blanchette R.A."/>
            <person name="Henrissat B."/>
            <person name="Martin F."/>
            <person name="Cullen D."/>
            <person name="Hibbett D.S."/>
            <person name="Grigoriev I.V."/>
        </authorList>
    </citation>
    <scope>NUCLEOTIDE SEQUENCE [LARGE SCALE GENOMIC DNA]</scope>
    <source>
        <strain evidence="3">MUCL 33604</strain>
    </source>
</reference>
<feature type="region of interest" description="Disordered" evidence="1">
    <location>
        <begin position="1"/>
        <end position="237"/>
    </location>
</feature>
<dbReference type="Proteomes" id="UP000027265">
    <property type="component" value="Unassembled WGS sequence"/>
</dbReference>
<name>A0A067Q0L2_9AGAM</name>
<accession>A0A067Q0L2</accession>
<evidence type="ECO:0000256" key="1">
    <source>
        <dbReference type="SAM" id="MobiDB-lite"/>
    </source>
</evidence>